<comment type="subcellular location">
    <subcellularLocation>
        <location evidence="1 4">Bacterial flagellum basal body</location>
    </subcellularLocation>
</comment>
<dbReference type="RefSeq" id="WP_019226156.1">
    <property type="nucleotide sequence ID" value="NZ_CP046996.1"/>
</dbReference>
<dbReference type="InterPro" id="IPR010930">
    <property type="entry name" value="Flg_bb/hook_C_dom"/>
</dbReference>
<dbReference type="SUPFAM" id="SSF117143">
    <property type="entry name" value="Flagellar hook protein flgE"/>
    <property type="match status" value="1"/>
</dbReference>
<evidence type="ECO:0000259" key="5">
    <source>
        <dbReference type="Pfam" id="PF00460"/>
    </source>
</evidence>
<keyword evidence="8" id="KW-0966">Cell projection</keyword>
<dbReference type="InterPro" id="IPR001444">
    <property type="entry name" value="Flag_bb_rod_N"/>
</dbReference>
<keyword evidence="8" id="KW-0969">Cilium</keyword>
<reference evidence="8 9" key="1">
    <citation type="submission" date="2019-12" db="EMBL/GenBank/DDBJ databases">
        <title>Sequence classification of anaerobic respiratory reductive dehalogenases: First we see many, then we see few.</title>
        <authorList>
            <person name="Molenda O."/>
            <person name="Puentes Jacome L.A."/>
            <person name="Cao X."/>
            <person name="Nesbo C.L."/>
            <person name="Tang S."/>
            <person name="Morson N."/>
            <person name="Patron J."/>
            <person name="Lomheim L."/>
            <person name="Wishart D.S."/>
            <person name="Edwards E.A."/>
        </authorList>
    </citation>
    <scope>NUCLEOTIDE SEQUENCE [LARGE SCALE GENOMIC DNA]</scope>
    <source>
        <strain evidence="8 9">12DCA</strain>
    </source>
</reference>
<dbReference type="GO" id="GO:0005829">
    <property type="term" value="C:cytosol"/>
    <property type="evidence" value="ECO:0007669"/>
    <property type="project" value="TreeGrafter"/>
</dbReference>
<dbReference type="EMBL" id="CP046996">
    <property type="protein sequence ID" value="QHA01218.1"/>
    <property type="molecule type" value="Genomic_DNA"/>
</dbReference>
<sequence>MMRSLYSAITGLKNHQTSMDIIGNNIANVNTAGYKRQRASFATMLGQQIRGASAPTTTMGGTNGVSIGLGSILGSVDKVMGQGSSQYTGKATDMMIQGEGMFVLNTGTNNVYTRVGNFDFDKDGTLINVGTGAKVQGYTSVCAVTAGNATTAAVVTPDAANPWGNPPVPNGIKFKLGETLTGDTDYTLSSYSIGQDGVVTGVYSDGIYSVTKAMFKIAIATFPNPGGLTAEGNNYYSESNNSGPAAIDSPGAKGRGMIIPNYLEMSNVDLSQEFTDMIVTQRGFQANSRVITVSDTLLQELIDLKRN</sequence>
<dbReference type="InterPro" id="IPR053967">
    <property type="entry name" value="LlgE_F_G-like_D1"/>
</dbReference>
<evidence type="ECO:0000313" key="8">
    <source>
        <dbReference type="EMBL" id="QHA01218.1"/>
    </source>
</evidence>
<evidence type="ECO:0000313" key="9">
    <source>
        <dbReference type="Proteomes" id="UP000430508"/>
    </source>
</evidence>
<dbReference type="InterPro" id="IPR019776">
    <property type="entry name" value="Flagellar_basal_body_rod_CS"/>
</dbReference>
<dbReference type="Pfam" id="PF00460">
    <property type="entry name" value="Flg_bb_rod"/>
    <property type="match status" value="1"/>
</dbReference>
<evidence type="ECO:0000259" key="6">
    <source>
        <dbReference type="Pfam" id="PF06429"/>
    </source>
</evidence>
<comment type="similarity">
    <text evidence="2 4">Belongs to the flagella basal body rod proteins family.</text>
</comment>
<dbReference type="InterPro" id="IPR037925">
    <property type="entry name" value="FlgE/F/G-like"/>
</dbReference>
<dbReference type="InterPro" id="IPR020013">
    <property type="entry name" value="Flagellar_FlgE/F/G"/>
</dbReference>
<dbReference type="GO" id="GO:0009424">
    <property type="term" value="C:bacterial-type flagellum hook"/>
    <property type="evidence" value="ECO:0007669"/>
    <property type="project" value="TreeGrafter"/>
</dbReference>
<keyword evidence="3 4" id="KW-0975">Bacterial flagellum</keyword>
<accession>A0A857DKV8</accession>
<keyword evidence="8" id="KW-0282">Flagellum</keyword>
<dbReference type="Pfam" id="PF06429">
    <property type="entry name" value="Flg_bbr_C"/>
    <property type="match status" value="1"/>
</dbReference>
<dbReference type="PROSITE" id="PS00588">
    <property type="entry name" value="FLAGELLA_BB_ROD"/>
    <property type="match status" value="1"/>
</dbReference>
<evidence type="ECO:0000256" key="3">
    <source>
        <dbReference type="ARBA" id="ARBA00023143"/>
    </source>
</evidence>
<name>A0A857DKV8_9FIRM</name>
<dbReference type="PANTHER" id="PTHR30435:SF1">
    <property type="entry name" value="FLAGELLAR HOOK PROTEIN FLGE"/>
    <property type="match status" value="1"/>
</dbReference>
<gene>
    <name evidence="8" type="ORF">GQ588_11510</name>
</gene>
<evidence type="ECO:0000256" key="4">
    <source>
        <dbReference type="RuleBase" id="RU362116"/>
    </source>
</evidence>
<protein>
    <recommendedName>
        <fullName evidence="4">Flagellar hook protein FlgE</fullName>
    </recommendedName>
</protein>
<dbReference type="AlphaFoldDB" id="A0A857DKV8"/>
<proteinExistence type="inferred from homology"/>
<evidence type="ECO:0000256" key="2">
    <source>
        <dbReference type="ARBA" id="ARBA00009677"/>
    </source>
</evidence>
<comment type="function">
    <text evidence="4">A flexible structure which links the flagellar filament to the drive apparatus in the basal body.</text>
</comment>
<evidence type="ECO:0000259" key="7">
    <source>
        <dbReference type="Pfam" id="PF22692"/>
    </source>
</evidence>
<feature type="domain" description="Flagellar basal-body/hook protein C-terminal" evidence="6">
    <location>
        <begin position="261"/>
        <end position="304"/>
    </location>
</feature>
<dbReference type="GO" id="GO:0009425">
    <property type="term" value="C:bacterial-type flagellum basal body"/>
    <property type="evidence" value="ECO:0007669"/>
    <property type="project" value="UniProtKB-SubCell"/>
</dbReference>
<dbReference type="Pfam" id="PF22692">
    <property type="entry name" value="LlgE_F_G_D1"/>
    <property type="match status" value="1"/>
</dbReference>
<evidence type="ECO:0000256" key="1">
    <source>
        <dbReference type="ARBA" id="ARBA00004117"/>
    </source>
</evidence>
<dbReference type="Proteomes" id="UP000430508">
    <property type="component" value="Chromosome"/>
</dbReference>
<feature type="domain" description="Flagellar basal body rod protein N-terminal" evidence="5">
    <location>
        <begin position="5"/>
        <end position="35"/>
    </location>
</feature>
<organism evidence="8 9">
    <name type="scientific">Dehalobacter restrictus</name>
    <dbReference type="NCBI Taxonomy" id="55583"/>
    <lineage>
        <taxon>Bacteria</taxon>
        <taxon>Bacillati</taxon>
        <taxon>Bacillota</taxon>
        <taxon>Clostridia</taxon>
        <taxon>Eubacteriales</taxon>
        <taxon>Desulfitobacteriaceae</taxon>
        <taxon>Dehalobacter</taxon>
    </lineage>
</organism>
<feature type="domain" description="Flagellar hook protein FlgE/F/G-like D1" evidence="7">
    <location>
        <begin position="95"/>
        <end position="200"/>
    </location>
</feature>
<dbReference type="NCBIfam" id="TIGR03506">
    <property type="entry name" value="FlgEFG_subfam"/>
    <property type="match status" value="2"/>
</dbReference>
<dbReference type="GO" id="GO:0071978">
    <property type="term" value="P:bacterial-type flagellum-dependent swarming motility"/>
    <property type="evidence" value="ECO:0007669"/>
    <property type="project" value="TreeGrafter"/>
</dbReference>
<dbReference type="PANTHER" id="PTHR30435">
    <property type="entry name" value="FLAGELLAR PROTEIN"/>
    <property type="match status" value="1"/>
</dbReference>